<sequence>MRIFVALQILASLSVAYGGVGVLTPREEAEALQIFENLCTGYGSDGKILGGTLVYCKKQPGELRQQTSHKVLVKNNAAPAQAVFVQPAPVVYRHNVQIESPGNAGQQTKIYVLPQQATHQLTSEFKESHVPPVKPVVYFLNGDISRPKPPPGPDYGSLEEYKSPPKYEAPLPPKATLPPSYGTTTKEPVGYSYEAAFKKPSTSYRNLSARIPRSHEDSVPTSTVKPVSKKRVSRIRFEEKLWKLKANCLQVLVSVFGAAFAGVGILTPREEAEVLQLYRTHCGGWGSSGQVAGWGSIHCKRSPEELTQTAHYNVRVPGSSGGAQTIFVQPPAVRYNHRVQIQGSGGAGSQTKVYVLPQKATHQLTSDWRPGQNGEAKTQVFFLKGDNSNSVGGAGGGGGYGAPANQSPPQGNYGPPPNQQLQNYGPPSNQPPQNYRTIPQNYGPPPQNYGPPPAQGGWGR</sequence>
<proteinExistence type="predicted"/>
<evidence type="ECO:0000256" key="2">
    <source>
        <dbReference type="SAM" id="SignalP"/>
    </source>
</evidence>
<dbReference type="Proteomes" id="UP001642540">
    <property type="component" value="Unassembled WGS sequence"/>
</dbReference>
<organism evidence="3 4">
    <name type="scientific">Orchesella dallaii</name>
    <dbReference type="NCBI Taxonomy" id="48710"/>
    <lineage>
        <taxon>Eukaryota</taxon>
        <taxon>Metazoa</taxon>
        <taxon>Ecdysozoa</taxon>
        <taxon>Arthropoda</taxon>
        <taxon>Hexapoda</taxon>
        <taxon>Collembola</taxon>
        <taxon>Entomobryomorpha</taxon>
        <taxon>Entomobryoidea</taxon>
        <taxon>Orchesellidae</taxon>
        <taxon>Orchesellinae</taxon>
        <taxon>Orchesella</taxon>
    </lineage>
</organism>
<feature type="compositionally biased region" description="Pro residues" evidence="1">
    <location>
        <begin position="442"/>
        <end position="454"/>
    </location>
</feature>
<evidence type="ECO:0000313" key="3">
    <source>
        <dbReference type="EMBL" id="CAL8128576.1"/>
    </source>
</evidence>
<evidence type="ECO:0008006" key="5">
    <source>
        <dbReference type="Google" id="ProtNLM"/>
    </source>
</evidence>
<keyword evidence="2" id="KW-0732">Signal</keyword>
<evidence type="ECO:0000313" key="4">
    <source>
        <dbReference type="Proteomes" id="UP001642540"/>
    </source>
</evidence>
<feature type="compositionally biased region" description="Gly residues" evidence="1">
    <location>
        <begin position="392"/>
        <end position="401"/>
    </location>
</feature>
<gene>
    <name evidence="3" type="ORF">ODALV1_LOCUS22341</name>
</gene>
<feature type="region of interest" description="Disordered" evidence="1">
    <location>
        <begin position="387"/>
        <end position="460"/>
    </location>
</feature>
<comment type="caution">
    <text evidence="3">The sequence shown here is derived from an EMBL/GenBank/DDBJ whole genome shotgun (WGS) entry which is preliminary data.</text>
</comment>
<name>A0ABP1RHX0_9HEXA</name>
<feature type="compositionally biased region" description="Low complexity" evidence="1">
    <location>
        <begin position="405"/>
        <end position="427"/>
    </location>
</feature>
<reference evidence="3 4" key="1">
    <citation type="submission" date="2024-08" db="EMBL/GenBank/DDBJ databases">
        <authorList>
            <person name="Cucini C."/>
            <person name="Frati F."/>
        </authorList>
    </citation>
    <scope>NUCLEOTIDE SEQUENCE [LARGE SCALE GENOMIC DNA]</scope>
</reference>
<dbReference type="EMBL" id="CAXLJM020000075">
    <property type="protein sequence ID" value="CAL8128576.1"/>
    <property type="molecule type" value="Genomic_DNA"/>
</dbReference>
<evidence type="ECO:0000256" key="1">
    <source>
        <dbReference type="SAM" id="MobiDB-lite"/>
    </source>
</evidence>
<feature type="chain" id="PRO_5045156037" description="DUF243 domain-containing protein" evidence="2">
    <location>
        <begin position="19"/>
        <end position="460"/>
    </location>
</feature>
<feature type="region of interest" description="Disordered" evidence="1">
    <location>
        <begin position="144"/>
        <end position="181"/>
    </location>
</feature>
<accession>A0ABP1RHX0</accession>
<keyword evidence="4" id="KW-1185">Reference proteome</keyword>
<protein>
    <recommendedName>
        <fullName evidence="5">DUF243 domain-containing protein</fullName>
    </recommendedName>
</protein>
<feature type="signal peptide" evidence="2">
    <location>
        <begin position="1"/>
        <end position="18"/>
    </location>
</feature>